<accession>A0A484FW02</accession>
<evidence type="ECO:0000259" key="12">
    <source>
        <dbReference type="PROSITE" id="PS51253"/>
    </source>
</evidence>
<keyword evidence="11" id="KW-0472">Membrane</keyword>
<dbReference type="EMBL" id="AMCV02000011">
    <property type="protein sequence ID" value="TDZ22230.1"/>
    <property type="molecule type" value="Genomic_DNA"/>
</dbReference>
<dbReference type="Pfam" id="PF00067">
    <property type="entry name" value="p450"/>
    <property type="match status" value="1"/>
</dbReference>
<sequence>MLVSPVTVAAAGVSLLVAYLIVARIRDYVRIRHIPGPSLTAWTDFWLVKNTAGGELAFKLQDLNKKYGPLVRIAPNWVICGDGTELRRLWAVRSPWKRGQWYRGLRFDPYHDSAFTAVDDKVHDPLRSKLVNGYAGKDVEGLHEAIDEQVAGLVNLIETRYLSTETEFKPCDLARKVQYFTLDVISAIGFGKKFGYVEADADFMHYIDTTEKMLPTILMIALQPWVLSIMQNPTLSFLFPNVKSVIGIGDVMKRASEAVEERYGEKPVVKRDILGSFVAHGLTKQEAEGETTVQIFAGSDTTATVIRSTMLFIITNPHVYGRLQAEMDAAVREGRVSSPITDAEARRFEYLQAVIREGLRYWPPATGLLPKVSESDQTVCGVHIPAGTNVAWSPFAIMRNQEIFGHDADLFRPERWLEIPQEQYRLMESHVMLEFAGGSRWECLGKNIAMIELNKVYVELLRRFEFTILSGGDAPFRNAQPRADDRFSHGHRQEQAQNQSYLDQGILDSLLGLASGHAGGNSFGLQPRWPDDAVSGSVYPDIITEAPNQLWTDTTANGQQISQERAMPWLGNDVYHDPYRAINDLQWPAPDPVTRPSDPSNWSQLLEGEEVRAWRGLPRRRSRYRFVGSEHRAVPIPVPATAAADHNEGPLQRWKDSPPHEEPVAMTAIFDALRSNALDGQPGTQRQVPAHSRANSGTSANSSGGSGSSLQSGNSAWSATSDMSRGRRAGFGPLGRTRQGRVGKKRGAVTRDPRPFKCTFCCDDFKTKYDWSRHEKSRHLSMDSWVCTPKGGSVMSSVTGKYHCAYCSAVDPSEEHLEEHNHATCHDRPKEARSFGRKDHLVQHLRVMHKLEKMPHFDDWKVEGEEMTSRCGFCNVTLASWSERVDHLARHFRKGASMQEWKGEHDFSPVVAEQVVHALPPYLIASESSSVVPFSATKQSTRDHYAQISSRTRSHTATHETISTDVQVVAPTHSSSIVTSRAATSRAFTDILERHLKHFADEHIARGVDLTDEMLRQEARRVIYDSEDEWNQTVADNVEWLVQFRTCHGLTKGQTLDNGAR</sequence>
<feature type="transmembrane region" description="Helical" evidence="11">
    <location>
        <begin position="6"/>
        <end position="25"/>
    </location>
</feature>
<feature type="compositionally biased region" description="Basic and acidic residues" evidence="10">
    <location>
        <begin position="645"/>
        <end position="660"/>
    </location>
</feature>
<evidence type="ECO:0000256" key="8">
    <source>
        <dbReference type="ARBA" id="ARBA00023125"/>
    </source>
</evidence>
<comment type="cofactor">
    <cofactor evidence="1 9">
        <name>heme</name>
        <dbReference type="ChEBI" id="CHEBI:30413"/>
    </cofactor>
</comment>
<evidence type="ECO:0000256" key="10">
    <source>
        <dbReference type="SAM" id="MobiDB-lite"/>
    </source>
</evidence>
<dbReference type="InterPro" id="IPR006600">
    <property type="entry name" value="HTH_CenpB_DNA-bd_dom"/>
</dbReference>
<feature type="domain" description="HTH CENPB-type" evidence="12">
    <location>
        <begin position="980"/>
        <end position="1054"/>
    </location>
</feature>
<dbReference type="InterPro" id="IPR013087">
    <property type="entry name" value="Znf_C2H2_type"/>
</dbReference>
<evidence type="ECO:0000256" key="6">
    <source>
        <dbReference type="ARBA" id="ARBA00023004"/>
    </source>
</evidence>
<feature type="region of interest" description="Disordered" evidence="10">
    <location>
        <begin position="677"/>
        <end position="749"/>
    </location>
</feature>
<evidence type="ECO:0000313" key="13">
    <source>
        <dbReference type="EMBL" id="TDZ22230.1"/>
    </source>
</evidence>
<keyword evidence="3 9" id="KW-0349">Heme</keyword>
<proteinExistence type="inferred from homology"/>
<dbReference type="Proteomes" id="UP000014480">
    <property type="component" value="Unassembled WGS sequence"/>
</dbReference>
<evidence type="ECO:0000256" key="9">
    <source>
        <dbReference type="PIRSR" id="PIRSR602401-1"/>
    </source>
</evidence>
<dbReference type="GO" id="GO:0003677">
    <property type="term" value="F:DNA binding"/>
    <property type="evidence" value="ECO:0007669"/>
    <property type="project" value="UniProtKB-KW"/>
</dbReference>
<dbReference type="GO" id="GO:0016705">
    <property type="term" value="F:oxidoreductase activity, acting on paired donors, with incorporation or reduction of molecular oxygen"/>
    <property type="evidence" value="ECO:0007669"/>
    <property type="project" value="InterPro"/>
</dbReference>
<dbReference type="CDD" id="cd11060">
    <property type="entry name" value="CYP57A1-like"/>
    <property type="match status" value="1"/>
</dbReference>
<protein>
    <submittedName>
        <fullName evidence="13">Cytochrome P450 monooxygenase lolP1</fullName>
    </submittedName>
</protein>
<feature type="region of interest" description="Disordered" evidence="10">
    <location>
        <begin position="637"/>
        <end position="660"/>
    </location>
</feature>
<organism evidence="13 14">
    <name type="scientific">Colletotrichum orbiculare (strain 104-T / ATCC 96160 / CBS 514.97 / LARS 414 / MAFF 240422)</name>
    <name type="common">Cucumber anthracnose fungus</name>
    <name type="synonym">Colletotrichum lagenarium</name>
    <dbReference type="NCBI Taxonomy" id="1213857"/>
    <lineage>
        <taxon>Eukaryota</taxon>
        <taxon>Fungi</taxon>
        <taxon>Dikarya</taxon>
        <taxon>Ascomycota</taxon>
        <taxon>Pezizomycotina</taxon>
        <taxon>Sordariomycetes</taxon>
        <taxon>Hypocreomycetidae</taxon>
        <taxon>Glomerellales</taxon>
        <taxon>Glomerellaceae</taxon>
        <taxon>Colletotrichum</taxon>
        <taxon>Colletotrichum orbiculare species complex</taxon>
    </lineage>
</organism>
<evidence type="ECO:0000256" key="3">
    <source>
        <dbReference type="ARBA" id="ARBA00022617"/>
    </source>
</evidence>
<dbReference type="PANTHER" id="PTHR24305">
    <property type="entry name" value="CYTOCHROME P450"/>
    <property type="match status" value="1"/>
</dbReference>
<feature type="compositionally biased region" description="Low complexity" evidence="10">
    <location>
        <begin position="692"/>
        <end position="719"/>
    </location>
</feature>
<dbReference type="InterPro" id="IPR002401">
    <property type="entry name" value="Cyt_P450_E_grp-I"/>
</dbReference>
<dbReference type="GO" id="GO:0020037">
    <property type="term" value="F:heme binding"/>
    <property type="evidence" value="ECO:0007669"/>
    <property type="project" value="InterPro"/>
</dbReference>
<dbReference type="OrthoDB" id="1470350at2759"/>
<keyword evidence="4 9" id="KW-0479">Metal-binding</keyword>
<reference evidence="14" key="1">
    <citation type="journal article" date="2013" name="New Phytol.">
        <title>Comparative genomic and transcriptomic analyses reveal the hemibiotrophic stage shift of Colletotrichum fungi.</title>
        <authorList>
            <person name="Gan P."/>
            <person name="Ikeda K."/>
            <person name="Irieda H."/>
            <person name="Narusaka M."/>
            <person name="O'Connell R.J."/>
            <person name="Narusaka Y."/>
            <person name="Takano Y."/>
            <person name="Kubo Y."/>
            <person name="Shirasu K."/>
        </authorList>
    </citation>
    <scope>NUCLEOTIDE SEQUENCE [LARGE SCALE GENOMIC DNA]</scope>
    <source>
        <strain evidence="14">104-T / ATCC 96160 / CBS 514.97 / LARS 414 / MAFF 240422</strain>
    </source>
</reference>
<dbReference type="STRING" id="1213857.A0A484FW02"/>
<keyword evidence="11" id="KW-1133">Transmembrane helix</keyword>
<keyword evidence="8" id="KW-0238">DNA-binding</keyword>
<dbReference type="PRINTS" id="PR00463">
    <property type="entry name" value="EP450I"/>
</dbReference>
<comment type="similarity">
    <text evidence="2">Belongs to the cytochrome P450 family.</text>
</comment>
<dbReference type="InterPro" id="IPR050121">
    <property type="entry name" value="Cytochrome_P450_monoxygenase"/>
</dbReference>
<keyword evidence="5" id="KW-0560">Oxidoreductase</keyword>
<dbReference type="SUPFAM" id="SSF48264">
    <property type="entry name" value="Cytochrome P450"/>
    <property type="match status" value="1"/>
</dbReference>
<evidence type="ECO:0000256" key="5">
    <source>
        <dbReference type="ARBA" id="ARBA00023002"/>
    </source>
</evidence>
<dbReference type="Gene3D" id="1.10.630.10">
    <property type="entry name" value="Cytochrome P450"/>
    <property type="match status" value="1"/>
</dbReference>
<dbReference type="Pfam" id="PF03221">
    <property type="entry name" value="HTH_Tnp_Tc5"/>
    <property type="match status" value="1"/>
</dbReference>
<keyword evidence="7 13" id="KW-0503">Monooxygenase</keyword>
<feature type="binding site" description="axial binding residue" evidence="9">
    <location>
        <position position="443"/>
    </location>
    <ligand>
        <name>heme</name>
        <dbReference type="ChEBI" id="CHEBI:30413"/>
    </ligand>
    <ligandPart>
        <name>Fe</name>
        <dbReference type="ChEBI" id="CHEBI:18248"/>
    </ligandPart>
</feature>
<evidence type="ECO:0000256" key="4">
    <source>
        <dbReference type="ARBA" id="ARBA00022723"/>
    </source>
</evidence>
<dbReference type="InterPro" id="IPR001128">
    <property type="entry name" value="Cyt_P450"/>
</dbReference>
<dbReference type="PROSITE" id="PS00028">
    <property type="entry name" value="ZINC_FINGER_C2H2_1"/>
    <property type="match status" value="1"/>
</dbReference>
<dbReference type="PANTHER" id="PTHR24305:SF77">
    <property type="entry name" value="CYTOCHROME P450 MONOOXYGENASE"/>
    <property type="match status" value="1"/>
</dbReference>
<comment type="caution">
    <text evidence="13">The sequence shown here is derived from an EMBL/GenBank/DDBJ whole genome shotgun (WGS) entry which is preliminary data.</text>
</comment>
<feature type="compositionally biased region" description="Basic residues" evidence="10">
    <location>
        <begin position="738"/>
        <end position="748"/>
    </location>
</feature>
<evidence type="ECO:0000256" key="7">
    <source>
        <dbReference type="ARBA" id="ARBA00023033"/>
    </source>
</evidence>
<keyword evidence="6 9" id="KW-0408">Iron</keyword>
<dbReference type="PRINTS" id="PR00385">
    <property type="entry name" value="P450"/>
</dbReference>
<dbReference type="AlphaFoldDB" id="A0A484FW02"/>
<dbReference type="InterPro" id="IPR036396">
    <property type="entry name" value="Cyt_P450_sf"/>
</dbReference>
<evidence type="ECO:0000313" key="14">
    <source>
        <dbReference type="Proteomes" id="UP000014480"/>
    </source>
</evidence>
<evidence type="ECO:0000256" key="2">
    <source>
        <dbReference type="ARBA" id="ARBA00010617"/>
    </source>
</evidence>
<keyword evidence="14" id="KW-1185">Reference proteome</keyword>
<dbReference type="SMART" id="SM00355">
    <property type="entry name" value="ZnF_C2H2"/>
    <property type="match status" value="3"/>
</dbReference>
<evidence type="ECO:0000256" key="1">
    <source>
        <dbReference type="ARBA" id="ARBA00001971"/>
    </source>
</evidence>
<reference evidence="14" key="2">
    <citation type="journal article" date="2019" name="Mol. Plant Microbe Interact.">
        <title>Genome sequence resources for four phytopathogenic fungi from the Colletotrichum orbiculare species complex.</title>
        <authorList>
            <person name="Gan P."/>
            <person name="Tsushima A."/>
            <person name="Narusaka M."/>
            <person name="Narusaka Y."/>
            <person name="Takano Y."/>
            <person name="Kubo Y."/>
            <person name="Shirasu K."/>
        </authorList>
    </citation>
    <scope>GENOME REANNOTATION</scope>
    <source>
        <strain evidence="14">104-T / ATCC 96160 / CBS 514.97 / LARS 414 / MAFF 240422</strain>
    </source>
</reference>
<gene>
    <name evidence="13" type="primary">lolP1-6</name>
    <name evidence="13" type="ORF">Cob_v004763</name>
</gene>
<keyword evidence="11" id="KW-0812">Transmembrane</keyword>
<dbReference type="GO" id="GO:0004497">
    <property type="term" value="F:monooxygenase activity"/>
    <property type="evidence" value="ECO:0007669"/>
    <property type="project" value="UniProtKB-KW"/>
</dbReference>
<dbReference type="GO" id="GO:0005506">
    <property type="term" value="F:iron ion binding"/>
    <property type="evidence" value="ECO:0007669"/>
    <property type="project" value="InterPro"/>
</dbReference>
<dbReference type="PROSITE" id="PS51253">
    <property type="entry name" value="HTH_CENPB"/>
    <property type="match status" value="1"/>
</dbReference>
<evidence type="ECO:0000256" key="11">
    <source>
        <dbReference type="SAM" id="Phobius"/>
    </source>
</evidence>
<name>A0A484FW02_COLOR</name>